<dbReference type="Gene3D" id="3.40.50.720">
    <property type="entry name" value="NAD(P)-binding Rossmann-like Domain"/>
    <property type="match status" value="1"/>
</dbReference>
<evidence type="ECO:0000256" key="2">
    <source>
        <dbReference type="ARBA" id="ARBA00023002"/>
    </source>
</evidence>
<dbReference type="GO" id="GO:0016491">
    <property type="term" value="F:oxidoreductase activity"/>
    <property type="evidence" value="ECO:0007669"/>
    <property type="project" value="UniProtKB-KW"/>
</dbReference>
<dbReference type="InterPro" id="IPR051609">
    <property type="entry name" value="NmrA/Isoflavone_reductase-like"/>
</dbReference>
<name>A0A9P6JKX7_9AGAR</name>
<dbReference type="OrthoDB" id="5283654at2759"/>
<dbReference type="Gene3D" id="3.90.25.10">
    <property type="entry name" value="UDP-galactose 4-epimerase, domain 1"/>
    <property type="match status" value="1"/>
</dbReference>
<dbReference type="InterPro" id="IPR008030">
    <property type="entry name" value="NmrA-like"/>
</dbReference>
<sequence>MTSIRSILVLGAGELGASLLASIEKYASYLETKPIISVLLGPSSRTDEIAGLNISIIRHDLAKLDAMGLATVMQPYDAVVSCTGFGAGGGTQLKIAQAALAARVRRFIPWQFGVDYDAIGRGSGQDLFDEQLEVRELLRSQTGQRKTDWVIVSTGVFTSFLFEDAFGVVQGAITQARNPSWPITVTALGSWGNGLTVTSVEDIGRLTARVLLDPNVHNQVVYLSGDTISYDRLASVVQKVTGKEVRRALMTQEALEDKVLRNPTTINKYLVAFGRGRGVSWPLAGTYNAQAGIQTMNIETWLKRQLQARGIQV</sequence>
<comment type="caution">
    <text evidence="4">The sequence shown here is derived from an EMBL/GenBank/DDBJ whole genome shotgun (WGS) entry which is preliminary data.</text>
</comment>
<dbReference type="EMBL" id="MU157901">
    <property type="protein sequence ID" value="KAF9524255.1"/>
    <property type="molecule type" value="Genomic_DNA"/>
</dbReference>
<dbReference type="Proteomes" id="UP000807306">
    <property type="component" value="Unassembled WGS sequence"/>
</dbReference>
<feature type="domain" description="NmrA-like" evidence="3">
    <location>
        <begin position="7"/>
        <end position="259"/>
    </location>
</feature>
<evidence type="ECO:0000256" key="1">
    <source>
        <dbReference type="ARBA" id="ARBA00022857"/>
    </source>
</evidence>
<dbReference type="InterPro" id="IPR036291">
    <property type="entry name" value="NAD(P)-bd_dom_sf"/>
</dbReference>
<keyword evidence="1" id="KW-0521">NADP</keyword>
<dbReference type="PANTHER" id="PTHR47706">
    <property type="entry name" value="NMRA-LIKE FAMILY PROTEIN"/>
    <property type="match status" value="1"/>
</dbReference>
<accession>A0A9P6JKX7</accession>
<dbReference type="Pfam" id="PF05368">
    <property type="entry name" value="NmrA"/>
    <property type="match status" value="1"/>
</dbReference>
<evidence type="ECO:0000313" key="5">
    <source>
        <dbReference type="Proteomes" id="UP000807306"/>
    </source>
</evidence>
<keyword evidence="2" id="KW-0560">Oxidoreductase</keyword>
<reference evidence="4" key="1">
    <citation type="submission" date="2020-11" db="EMBL/GenBank/DDBJ databases">
        <authorList>
            <consortium name="DOE Joint Genome Institute"/>
            <person name="Ahrendt S."/>
            <person name="Riley R."/>
            <person name="Andreopoulos W."/>
            <person name="Labutti K."/>
            <person name="Pangilinan J."/>
            <person name="Ruiz-Duenas F.J."/>
            <person name="Barrasa J.M."/>
            <person name="Sanchez-Garcia M."/>
            <person name="Camarero S."/>
            <person name="Miyauchi S."/>
            <person name="Serrano A."/>
            <person name="Linde D."/>
            <person name="Babiker R."/>
            <person name="Drula E."/>
            <person name="Ayuso-Fernandez I."/>
            <person name="Pacheco R."/>
            <person name="Padilla G."/>
            <person name="Ferreira P."/>
            <person name="Barriuso J."/>
            <person name="Kellner H."/>
            <person name="Castanera R."/>
            <person name="Alfaro M."/>
            <person name="Ramirez L."/>
            <person name="Pisabarro A.G."/>
            <person name="Kuo A."/>
            <person name="Tritt A."/>
            <person name="Lipzen A."/>
            <person name="He G."/>
            <person name="Yan M."/>
            <person name="Ng V."/>
            <person name="Cullen D."/>
            <person name="Martin F."/>
            <person name="Rosso M.-N."/>
            <person name="Henrissat B."/>
            <person name="Hibbett D."/>
            <person name="Martinez A.T."/>
            <person name="Grigoriev I.V."/>
        </authorList>
    </citation>
    <scope>NUCLEOTIDE SEQUENCE</scope>
    <source>
        <strain evidence="4">CBS 506.95</strain>
    </source>
</reference>
<gene>
    <name evidence="4" type="ORF">CPB83DRAFT_947380</name>
</gene>
<dbReference type="InterPro" id="IPR045312">
    <property type="entry name" value="PCBER-like"/>
</dbReference>
<dbReference type="AlphaFoldDB" id="A0A9P6JKX7"/>
<keyword evidence="5" id="KW-1185">Reference proteome</keyword>
<proteinExistence type="predicted"/>
<dbReference type="PANTHER" id="PTHR47706:SF6">
    <property type="entry name" value="NMRA-LIKE FAMILY PROTEIN (AFU_ORTHOLOGUE AFUA_6G00280)"/>
    <property type="match status" value="1"/>
</dbReference>
<protein>
    <recommendedName>
        <fullName evidence="3">NmrA-like domain-containing protein</fullName>
    </recommendedName>
</protein>
<dbReference type="SUPFAM" id="SSF51735">
    <property type="entry name" value="NAD(P)-binding Rossmann-fold domains"/>
    <property type="match status" value="1"/>
</dbReference>
<evidence type="ECO:0000313" key="4">
    <source>
        <dbReference type="EMBL" id="KAF9524255.1"/>
    </source>
</evidence>
<evidence type="ECO:0000259" key="3">
    <source>
        <dbReference type="Pfam" id="PF05368"/>
    </source>
</evidence>
<organism evidence="4 5">
    <name type="scientific">Crepidotus variabilis</name>
    <dbReference type="NCBI Taxonomy" id="179855"/>
    <lineage>
        <taxon>Eukaryota</taxon>
        <taxon>Fungi</taxon>
        <taxon>Dikarya</taxon>
        <taxon>Basidiomycota</taxon>
        <taxon>Agaricomycotina</taxon>
        <taxon>Agaricomycetes</taxon>
        <taxon>Agaricomycetidae</taxon>
        <taxon>Agaricales</taxon>
        <taxon>Agaricineae</taxon>
        <taxon>Crepidotaceae</taxon>
        <taxon>Crepidotus</taxon>
    </lineage>
</organism>
<dbReference type="CDD" id="cd05259">
    <property type="entry name" value="PCBER_SDR_a"/>
    <property type="match status" value="1"/>
</dbReference>